<protein>
    <submittedName>
        <fullName evidence="2">Distal tail protein</fullName>
    </submittedName>
</protein>
<feature type="domain" description="Siphovirus-type tail component RIFT-related" evidence="1">
    <location>
        <begin position="32"/>
        <end position="126"/>
    </location>
</feature>
<organism evidence="2">
    <name type="scientific">Siphoviridae sp. ctsAY3</name>
    <dbReference type="NCBI Taxonomy" id="2827281"/>
    <lineage>
        <taxon>Viruses</taxon>
        <taxon>Duplodnaviria</taxon>
        <taxon>Heunggongvirae</taxon>
        <taxon>Uroviricota</taxon>
        <taxon>Caudoviricetes</taxon>
    </lineage>
</organism>
<dbReference type="Gene3D" id="2.40.30.200">
    <property type="match status" value="1"/>
</dbReference>
<evidence type="ECO:0000259" key="1">
    <source>
        <dbReference type="Pfam" id="PF05709"/>
    </source>
</evidence>
<proteinExistence type="predicted"/>
<name>A0A8S5R2R5_9CAUD</name>
<dbReference type="EMBL" id="BK015802">
    <property type="protein sequence ID" value="DAE25775.1"/>
    <property type="molecule type" value="Genomic_DNA"/>
</dbReference>
<accession>A0A8S5R2R5</accession>
<dbReference type="InterPro" id="IPR008841">
    <property type="entry name" value="Siphovirus-type_tail_N"/>
</dbReference>
<dbReference type="Pfam" id="PF05709">
    <property type="entry name" value="Sipho_tail"/>
    <property type="match status" value="1"/>
</dbReference>
<sequence>MNFFTYNGQSSADFGLHIESKNVFSAPAFDVTFQAIPGRNGDLIIPNNRFANASVSYTAFVAHRTIQSLADTLRAIRGWLFAEPDRYHPITDSYDTGFVRYGVIKEGLDIEEQLNRIGSFTVNFSCKPFRYSEAGNESVSVATSGEVLNNPFPFTSRPYLRITGSGEGTLTIQSAGSNRTWTFSDIDGYVEADSEQMNFYKDTQLKNDTVTGSGFPLLYPGDNTVSFSGGITALAVTPRWCTL</sequence>
<reference evidence="2" key="1">
    <citation type="journal article" date="2021" name="Proc. Natl. Acad. Sci. U.S.A.">
        <title>A Catalog of Tens of Thousands of Viruses from Human Metagenomes Reveals Hidden Associations with Chronic Diseases.</title>
        <authorList>
            <person name="Tisza M.J."/>
            <person name="Buck C.B."/>
        </authorList>
    </citation>
    <scope>NUCLEOTIDE SEQUENCE</scope>
    <source>
        <strain evidence="2">CtsAY3</strain>
    </source>
</reference>
<evidence type="ECO:0000313" key="2">
    <source>
        <dbReference type="EMBL" id="DAE25775.1"/>
    </source>
</evidence>